<feature type="compositionally biased region" description="Low complexity" evidence="6">
    <location>
        <begin position="66"/>
        <end position="77"/>
    </location>
</feature>
<evidence type="ECO:0000256" key="5">
    <source>
        <dbReference type="ARBA" id="ARBA00023136"/>
    </source>
</evidence>
<feature type="transmembrane region" description="Helical" evidence="7">
    <location>
        <begin position="412"/>
        <end position="434"/>
    </location>
</feature>
<feature type="transmembrane region" description="Helical" evidence="7">
    <location>
        <begin position="337"/>
        <end position="359"/>
    </location>
</feature>
<feature type="transmembrane region" description="Helical" evidence="7">
    <location>
        <begin position="513"/>
        <end position="532"/>
    </location>
</feature>
<accession>A0A4Z0YK62</accession>
<feature type="transmembrane region" description="Helical" evidence="7">
    <location>
        <begin position="131"/>
        <end position="155"/>
    </location>
</feature>
<feature type="domain" description="Amino acid permease/ SLC12A" evidence="8">
    <location>
        <begin position="104"/>
        <end position="625"/>
    </location>
</feature>
<dbReference type="PIRSF" id="PIRSF006060">
    <property type="entry name" value="AA_transporter"/>
    <property type="match status" value="1"/>
</dbReference>
<evidence type="ECO:0000256" key="2">
    <source>
        <dbReference type="ARBA" id="ARBA00022448"/>
    </source>
</evidence>
<evidence type="ECO:0000313" key="10">
    <source>
        <dbReference type="Proteomes" id="UP000297716"/>
    </source>
</evidence>
<dbReference type="PANTHER" id="PTHR43495:SF5">
    <property type="entry name" value="GAMMA-AMINOBUTYRIC ACID PERMEASE"/>
    <property type="match status" value="1"/>
</dbReference>
<feature type="transmembrane region" description="Helical" evidence="7">
    <location>
        <begin position="598"/>
        <end position="615"/>
    </location>
</feature>
<dbReference type="InterPro" id="IPR004841">
    <property type="entry name" value="AA-permease/SLC12A_dom"/>
</dbReference>
<feature type="transmembrane region" description="Helical" evidence="7">
    <location>
        <begin position="568"/>
        <end position="592"/>
    </location>
</feature>
<feature type="transmembrane region" description="Helical" evidence="7">
    <location>
        <begin position="102"/>
        <end position="119"/>
    </location>
</feature>
<feature type="region of interest" description="Disordered" evidence="6">
    <location>
        <begin position="27"/>
        <end position="78"/>
    </location>
</feature>
<name>A0A4Z0YK62_9PEZI</name>
<evidence type="ECO:0000256" key="3">
    <source>
        <dbReference type="ARBA" id="ARBA00022692"/>
    </source>
</evidence>
<evidence type="ECO:0000256" key="1">
    <source>
        <dbReference type="ARBA" id="ARBA00004141"/>
    </source>
</evidence>
<keyword evidence="3 7" id="KW-0812">Transmembrane</keyword>
<dbReference type="Gene3D" id="1.20.1740.10">
    <property type="entry name" value="Amino acid/polyamine transporter I"/>
    <property type="match status" value="1"/>
</dbReference>
<proteinExistence type="predicted"/>
<feature type="transmembrane region" description="Helical" evidence="7">
    <location>
        <begin position="212"/>
        <end position="231"/>
    </location>
</feature>
<comment type="subcellular location">
    <subcellularLocation>
        <location evidence="1">Membrane</location>
        <topology evidence="1">Multi-pass membrane protein</topology>
    </subcellularLocation>
</comment>
<keyword evidence="4 7" id="KW-1133">Transmembrane helix</keyword>
<keyword evidence="2" id="KW-0813">Transport</keyword>
<evidence type="ECO:0000256" key="7">
    <source>
        <dbReference type="SAM" id="Phobius"/>
    </source>
</evidence>
<dbReference type="AlphaFoldDB" id="A0A4Z0YK62"/>
<evidence type="ECO:0000256" key="6">
    <source>
        <dbReference type="SAM" id="MobiDB-lite"/>
    </source>
</evidence>
<gene>
    <name evidence="9" type="ORF">E0Z10_g9539</name>
</gene>
<organism evidence="9 10">
    <name type="scientific">Xylaria hypoxylon</name>
    <dbReference type="NCBI Taxonomy" id="37992"/>
    <lineage>
        <taxon>Eukaryota</taxon>
        <taxon>Fungi</taxon>
        <taxon>Dikarya</taxon>
        <taxon>Ascomycota</taxon>
        <taxon>Pezizomycotina</taxon>
        <taxon>Sordariomycetes</taxon>
        <taxon>Xylariomycetidae</taxon>
        <taxon>Xylariales</taxon>
        <taxon>Xylariaceae</taxon>
        <taxon>Xylaria</taxon>
    </lineage>
</organism>
<dbReference type="GO" id="GO:0055085">
    <property type="term" value="P:transmembrane transport"/>
    <property type="evidence" value="ECO:0007669"/>
    <property type="project" value="InterPro"/>
</dbReference>
<feature type="transmembrane region" description="Helical" evidence="7">
    <location>
        <begin position="281"/>
        <end position="303"/>
    </location>
</feature>
<evidence type="ECO:0000256" key="4">
    <source>
        <dbReference type="ARBA" id="ARBA00022989"/>
    </source>
</evidence>
<dbReference type="PANTHER" id="PTHR43495">
    <property type="entry name" value="GABA PERMEASE"/>
    <property type="match status" value="1"/>
</dbReference>
<dbReference type="Pfam" id="PF00324">
    <property type="entry name" value="AA_permease"/>
    <property type="match status" value="1"/>
</dbReference>
<reference evidence="9 10" key="1">
    <citation type="submission" date="2019-03" db="EMBL/GenBank/DDBJ databases">
        <title>Draft genome sequence of Xylaria hypoxylon DSM 108379, a ubiquitous saprotrophic-parasitic fungi on hardwood.</title>
        <authorList>
            <person name="Buettner E."/>
            <person name="Leonhardt S."/>
            <person name="Gebauer A.M."/>
            <person name="Liers C."/>
            <person name="Hofrichter M."/>
            <person name="Kellner H."/>
        </authorList>
    </citation>
    <scope>NUCLEOTIDE SEQUENCE [LARGE SCALE GENOMIC DNA]</scope>
    <source>
        <strain evidence="9 10">DSM 108379</strain>
    </source>
</reference>
<evidence type="ECO:0000313" key="9">
    <source>
        <dbReference type="EMBL" id="TGJ79230.1"/>
    </source>
</evidence>
<feature type="transmembrane region" description="Helical" evidence="7">
    <location>
        <begin position="176"/>
        <end position="200"/>
    </location>
</feature>
<evidence type="ECO:0000259" key="8">
    <source>
        <dbReference type="Pfam" id="PF00324"/>
    </source>
</evidence>
<sequence>METGRGLLARLPSLSFAPLSSDIELRRFTEAQKSKGRAAPSQMDDGSPRNISDPALPTSDSDSDQNAPNGPVPAAGPAEDRQYTYVIGSDPVHHVRRDLSPFQMFMIALNATLGIGLYWRSGQILELGGTVAVLVSFILITLLAWAVMQCISEMLGRWPVPGALSVFVSNFVDYELGIAVGIMYWLTYSVSFAALIATAAGEIRFWIRNEPFDVIIVYIVIPLILIMLTCLPVKYYGWIEVVFGILKISFLFTIIIAMIVLDWSNTNDWDTDASSTRGPAFLTAIATAIFAFVGIEIVAACALEAKPPASNTVANGGVNSGTTAQATVMSFKTRFSVVYFSLIVGVAYTVSGLLTTFSVRRDACGLPRLSWLDPNEWLKHCSGQTDDLITSSAFVLAAQIHRSPALASVFNFFLVFTALSAALTNLYVASRALYGLATQLRRSEAKFLAIISFFGETNERGVPVRSVVLSALAFIWIPFLQLQGYNQTSGSEQATTTLASAGISSFIDILSELGSVGVVIVWACECIAFLSYRHYLKKHDDYLRQNDPNYVDRKDHKKYPYRSHFQPFVGGLAFAGCLFILIVLDSASLYNGFHVEPFLSQFLAIFIFAALWAFLKVYRRRKLRRNYFDVDLSAQGFHATLNRLSSLANQ</sequence>
<feature type="transmembrane region" description="Helical" evidence="7">
    <location>
        <begin position="462"/>
        <end position="479"/>
    </location>
</feature>
<dbReference type="GO" id="GO:0016020">
    <property type="term" value="C:membrane"/>
    <property type="evidence" value="ECO:0007669"/>
    <property type="project" value="UniProtKB-SubCell"/>
</dbReference>
<keyword evidence="5 7" id="KW-0472">Membrane</keyword>
<dbReference type="OrthoDB" id="3900342at2759"/>
<dbReference type="STRING" id="37992.A0A4Z0YK62"/>
<feature type="transmembrane region" description="Helical" evidence="7">
    <location>
        <begin position="238"/>
        <end position="261"/>
    </location>
</feature>
<protein>
    <recommendedName>
        <fullName evidence="8">Amino acid permease/ SLC12A domain-containing protein</fullName>
    </recommendedName>
</protein>
<comment type="caution">
    <text evidence="9">The sequence shown here is derived from an EMBL/GenBank/DDBJ whole genome shotgun (WGS) entry which is preliminary data.</text>
</comment>
<keyword evidence="10" id="KW-1185">Reference proteome</keyword>
<dbReference type="Proteomes" id="UP000297716">
    <property type="component" value="Unassembled WGS sequence"/>
</dbReference>
<dbReference type="EMBL" id="SKBN01000305">
    <property type="protein sequence ID" value="TGJ79230.1"/>
    <property type="molecule type" value="Genomic_DNA"/>
</dbReference>